<protein>
    <submittedName>
        <fullName evidence="2">Uncharacterized protein</fullName>
    </submittedName>
</protein>
<accession>A0ABQ4YVH8</accession>
<reference evidence="2" key="2">
    <citation type="submission" date="2022-01" db="EMBL/GenBank/DDBJ databases">
        <authorList>
            <person name="Yamashiro T."/>
            <person name="Shiraishi A."/>
            <person name="Satake H."/>
            <person name="Nakayama K."/>
        </authorList>
    </citation>
    <scope>NUCLEOTIDE SEQUENCE</scope>
</reference>
<evidence type="ECO:0000313" key="3">
    <source>
        <dbReference type="Proteomes" id="UP001151760"/>
    </source>
</evidence>
<keyword evidence="3" id="KW-1185">Reference proteome</keyword>
<feature type="compositionally biased region" description="Basic and acidic residues" evidence="1">
    <location>
        <begin position="337"/>
        <end position="353"/>
    </location>
</feature>
<comment type="caution">
    <text evidence="2">The sequence shown here is derived from an EMBL/GenBank/DDBJ whole genome shotgun (WGS) entry which is preliminary data.</text>
</comment>
<organism evidence="2 3">
    <name type="scientific">Tanacetum coccineum</name>
    <dbReference type="NCBI Taxonomy" id="301880"/>
    <lineage>
        <taxon>Eukaryota</taxon>
        <taxon>Viridiplantae</taxon>
        <taxon>Streptophyta</taxon>
        <taxon>Embryophyta</taxon>
        <taxon>Tracheophyta</taxon>
        <taxon>Spermatophyta</taxon>
        <taxon>Magnoliopsida</taxon>
        <taxon>eudicotyledons</taxon>
        <taxon>Gunneridae</taxon>
        <taxon>Pentapetalae</taxon>
        <taxon>asterids</taxon>
        <taxon>campanulids</taxon>
        <taxon>Asterales</taxon>
        <taxon>Asteraceae</taxon>
        <taxon>Asteroideae</taxon>
        <taxon>Anthemideae</taxon>
        <taxon>Anthemidinae</taxon>
        <taxon>Tanacetum</taxon>
    </lineage>
</organism>
<dbReference type="EMBL" id="BQNB010010773">
    <property type="protein sequence ID" value="GJS81780.1"/>
    <property type="molecule type" value="Genomic_DNA"/>
</dbReference>
<feature type="region of interest" description="Disordered" evidence="1">
    <location>
        <begin position="331"/>
        <end position="353"/>
    </location>
</feature>
<gene>
    <name evidence="2" type="ORF">Tco_0748321</name>
</gene>
<sequence length="460" mass="51970">MDQEKKDNVNSINNDNASSINEVNVVGSKTSIELLDDPNMPELEDIVYSNDDEDVSVEADINNLDAFMPASLIPTTRVHKDHPIEQIIRDLNSTPQTRRIIKNLEEHGLFSLVAALKFADSHNMVAFLAKPTESEVFKHTIDFLNVNPIKYALMMNSTIYTSCIEKFWATTKVKIVNEEVQLQAQVDRKKVIITEASVRRDLQLEDAEGIESLPNAAIFEQLALMGYEKLSQKLTFYKAFFSPRWKFLIHTILQYLSAKSTAWNEFSIIMASAIICLATNQKFNFSKYIFESMVKNLDGSGKFLMYPSAPTEPIADKAVYEARDDSLERAATTATSLDREHDRGGGPRHQDTMRDTIAQTRTFTGISTHFDTDLDMFGVHDLDGDEVVLNTYGCFSGEKCLLQSKDKVETNYELAQRLQAEEQEELTIEEKTVLVEESSKKVKAEIAQESSSKRAGEELE</sequence>
<feature type="region of interest" description="Disordered" evidence="1">
    <location>
        <begin position="438"/>
        <end position="460"/>
    </location>
</feature>
<proteinExistence type="predicted"/>
<dbReference type="Proteomes" id="UP001151760">
    <property type="component" value="Unassembled WGS sequence"/>
</dbReference>
<evidence type="ECO:0000313" key="2">
    <source>
        <dbReference type="EMBL" id="GJS81780.1"/>
    </source>
</evidence>
<evidence type="ECO:0000256" key="1">
    <source>
        <dbReference type="SAM" id="MobiDB-lite"/>
    </source>
</evidence>
<name>A0ABQ4YVH8_9ASTR</name>
<reference evidence="2" key="1">
    <citation type="journal article" date="2022" name="Int. J. Mol. Sci.">
        <title>Draft Genome of Tanacetum Coccineum: Genomic Comparison of Closely Related Tanacetum-Family Plants.</title>
        <authorList>
            <person name="Yamashiro T."/>
            <person name="Shiraishi A."/>
            <person name="Nakayama K."/>
            <person name="Satake H."/>
        </authorList>
    </citation>
    <scope>NUCLEOTIDE SEQUENCE</scope>
</reference>